<gene>
    <name evidence="2" type="ORF">L284_10920</name>
</gene>
<dbReference type="SUPFAM" id="SSF46894">
    <property type="entry name" value="C-terminal effector domain of the bipartite response regulators"/>
    <property type="match status" value="1"/>
</dbReference>
<evidence type="ECO:0000259" key="1">
    <source>
        <dbReference type="SMART" id="SM00421"/>
    </source>
</evidence>
<evidence type="ECO:0000313" key="2">
    <source>
        <dbReference type="EMBL" id="EQB15912.1"/>
    </source>
</evidence>
<evidence type="ECO:0000313" key="3">
    <source>
        <dbReference type="Proteomes" id="UP000015527"/>
    </source>
</evidence>
<dbReference type="PATRIC" id="fig|1096930.3.peg.2163"/>
<dbReference type="InterPro" id="IPR016032">
    <property type="entry name" value="Sig_transdc_resp-reg_C-effctor"/>
</dbReference>
<accession>T0HS74</accession>
<dbReference type="eggNOG" id="COG2771">
    <property type="taxonomic scope" value="Bacteria"/>
</dbReference>
<organism evidence="2 3">
    <name type="scientific">Novosphingobium lindaniclasticum LE124</name>
    <dbReference type="NCBI Taxonomy" id="1096930"/>
    <lineage>
        <taxon>Bacteria</taxon>
        <taxon>Pseudomonadati</taxon>
        <taxon>Pseudomonadota</taxon>
        <taxon>Alphaproteobacteria</taxon>
        <taxon>Sphingomonadales</taxon>
        <taxon>Sphingomonadaceae</taxon>
        <taxon>Novosphingobium</taxon>
    </lineage>
</organism>
<dbReference type="EMBL" id="ATHL01000075">
    <property type="protein sequence ID" value="EQB15912.1"/>
    <property type="molecule type" value="Genomic_DNA"/>
</dbReference>
<dbReference type="AlphaFoldDB" id="T0HS74"/>
<dbReference type="SMART" id="SM00421">
    <property type="entry name" value="HTH_LUXR"/>
    <property type="match status" value="1"/>
</dbReference>
<dbReference type="GO" id="GO:0003677">
    <property type="term" value="F:DNA binding"/>
    <property type="evidence" value="ECO:0007669"/>
    <property type="project" value="InterPro"/>
</dbReference>
<feature type="domain" description="HTH luxR-type" evidence="1">
    <location>
        <begin position="304"/>
        <end position="361"/>
    </location>
</feature>
<dbReference type="Proteomes" id="UP000015527">
    <property type="component" value="Unassembled WGS sequence"/>
</dbReference>
<protein>
    <recommendedName>
        <fullName evidence="1">HTH luxR-type domain-containing protein</fullName>
    </recommendedName>
</protein>
<keyword evidence="3" id="KW-1185">Reference proteome</keyword>
<dbReference type="InterPro" id="IPR000792">
    <property type="entry name" value="Tscrpt_reg_LuxR_C"/>
</dbReference>
<sequence>MMARSARPALIHPEAIADAVLDDEAFSDVLKTLAHQTGARSYIAGWASYGMTRVDAFSMQWTAENIAEYETRFAAADVWSNAILRTWRPGRALDLSDLVSDREFEMSYLHNEFFRVIGDDTYRTLALPSQARWGKGNIGFHRGKSSKGFDADIVKRLDFHAGHLGCLLAARARLAAADGANATYKEMFDRLGQAVLLVRGDCKILHGNAVAEHMLAAGVAVRPSQGKLLAMASEAERPLIEAVARVSVARGFPAESILLPLRGGKAIQATLVPVQNGPFSRHVMIIIPIAESGDRSIEPRLRKLYGLSGAEAAIAAGLAEGSTIRELADLRGTSIHTVRLQAKRVLEKLGCRRQSEVVRLIKQIAPVHPPSSG</sequence>
<name>T0HS74_9SPHN</name>
<proteinExistence type="predicted"/>
<reference evidence="2 3" key="1">
    <citation type="journal article" date="2013" name="Genome Announc.">
        <title>Genome Sequence of Novosphingobium lindaniclasticum LE124T, Isolated from a Hexachlorocyclohexane Dumpsite.</title>
        <authorList>
            <person name="Saxena A."/>
            <person name="Nayyar N."/>
            <person name="Sangwan N."/>
            <person name="Kumari R."/>
            <person name="Khurana J.P."/>
            <person name="Lal R."/>
        </authorList>
    </citation>
    <scope>NUCLEOTIDE SEQUENCE [LARGE SCALE GENOMIC DNA]</scope>
    <source>
        <strain evidence="2 3">LE124</strain>
    </source>
</reference>
<dbReference type="Gene3D" id="1.10.10.10">
    <property type="entry name" value="Winged helix-like DNA-binding domain superfamily/Winged helix DNA-binding domain"/>
    <property type="match status" value="1"/>
</dbReference>
<dbReference type="GO" id="GO:0006355">
    <property type="term" value="P:regulation of DNA-templated transcription"/>
    <property type="evidence" value="ECO:0007669"/>
    <property type="project" value="InterPro"/>
</dbReference>
<comment type="caution">
    <text evidence="2">The sequence shown here is derived from an EMBL/GenBank/DDBJ whole genome shotgun (WGS) entry which is preliminary data.</text>
</comment>
<dbReference type="InterPro" id="IPR036388">
    <property type="entry name" value="WH-like_DNA-bd_sf"/>
</dbReference>
<dbReference type="OrthoDB" id="7425190at2"/>